<protein>
    <submittedName>
        <fullName evidence="6">Type II secretory pathway, pseudopilin PulG</fullName>
    </submittedName>
</protein>
<evidence type="ECO:0000256" key="3">
    <source>
        <dbReference type="ARBA" id="ARBA00022692"/>
    </source>
</evidence>
<dbReference type="InterPro" id="IPR012902">
    <property type="entry name" value="N_methyl_site"/>
</dbReference>
<dbReference type="GO" id="GO:0016020">
    <property type="term" value="C:membrane"/>
    <property type="evidence" value="ECO:0007669"/>
    <property type="project" value="UniProtKB-SubCell"/>
</dbReference>
<dbReference type="Pfam" id="PF07963">
    <property type="entry name" value="N_methyl"/>
    <property type="match status" value="1"/>
</dbReference>
<dbReference type="EMBL" id="AP021858">
    <property type="protein sequence ID" value="BBO22727.1"/>
    <property type="molecule type" value="Genomic_DNA"/>
</dbReference>
<gene>
    <name evidence="6" type="ORF">NPRO_03220</name>
</gene>
<dbReference type="AlphaFoldDB" id="A0A809S2E5"/>
<evidence type="ECO:0000313" key="6">
    <source>
        <dbReference type="EMBL" id="BBO22727.1"/>
    </source>
</evidence>
<accession>A0A809S2E5</accession>
<proteinExistence type="predicted"/>
<evidence type="ECO:0000256" key="4">
    <source>
        <dbReference type="ARBA" id="ARBA00022989"/>
    </source>
</evidence>
<organism evidence="6 7">
    <name type="scientific">Candidatus Nitrosymbiomonas proteolyticus</name>
    <dbReference type="NCBI Taxonomy" id="2608984"/>
    <lineage>
        <taxon>Bacteria</taxon>
        <taxon>Bacillati</taxon>
        <taxon>Armatimonadota</taxon>
        <taxon>Armatimonadota incertae sedis</taxon>
        <taxon>Candidatus Nitrosymbiomonas</taxon>
    </lineage>
</organism>
<name>A0A809S2E5_9BACT</name>
<dbReference type="SUPFAM" id="SSF54523">
    <property type="entry name" value="Pili subunits"/>
    <property type="match status" value="1"/>
</dbReference>
<dbReference type="InterPro" id="IPR045584">
    <property type="entry name" value="Pilin-like"/>
</dbReference>
<evidence type="ECO:0000256" key="2">
    <source>
        <dbReference type="ARBA" id="ARBA00022481"/>
    </source>
</evidence>
<dbReference type="GO" id="GO:0015627">
    <property type="term" value="C:type II protein secretion system complex"/>
    <property type="evidence" value="ECO:0007669"/>
    <property type="project" value="InterPro"/>
</dbReference>
<dbReference type="GO" id="GO:0015628">
    <property type="term" value="P:protein secretion by the type II secretion system"/>
    <property type="evidence" value="ECO:0007669"/>
    <property type="project" value="InterPro"/>
</dbReference>
<dbReference type="Proteomes" id="UP000662873">
    <property type="component" value="Chromosome"/>
</dbReference>
<evidence type="ECO:0000256" key="5">
    <source>
        <dbReference type="ARBA" id="ARBA00023136"/>
    </source>
</evidence>
<dbReference type="NCBIfam" id="TIGR02532">
    <property type="entry name" value="IV_pilin_GFxxxE"/>
    <property type="match status" value="1"/>
</dbReference>
<dbReference type="KEGG" id="npy:NPRO_03220"/>
<dbReference type="Gene3D" id="3.30.700.10">
    <property type="entry name" value="Glycoprotein, Type 4 Pilin"/>
    <property type="match status" value="1"/>
</dbReference>
<keyword evidence="2" id="KW-0488">Methylation</keyword>
<keyword evidence="4" id="KW-1133">Transmembrane helix</keyword>
<dbReference type="PANTHER" id="PTHR30093">
    <property type="entry name" value="GENERAL SECRETION PATHWAY PROTEIN G"/>
    <property type="match status" value="1"/>
</dbReference>
<dbReference type="InterPro" id="IPR002416">
    <property type="entry name" value="T2SS_protein-GspH"/>
</dbReference>
<sequence length="287" mass="31839">MKSRGFTLTEILIVVGILAILVALLFPVMQGVRASAKRTACTSNYHQANLAALLYIGDYDDHFPLVNHHPESIPDPLRDRTWVQSVLPYVRSLKMFRCPADYTRRSEIEAVFNGDVYAGDAFRLYYEATLRVNLGYNYLYLSPIVRVEGSWEVQPRAVSAIEDPSRTILFVDTVFSRTSSGLPDGGGSYVVIPPCRYSRVGFRVIDSFGLPPGTQVMAASRGWKPQNPTSPYQFGLAWPWHSDRLSIVRLGGAATVVTTTGLSAGCDVKAGWAGFIKDSNQYGWDLF</sequence>
<dbReference type="PANTHER" id="PTHR30093:SF2">
    <property type="entry name" value="TYPE II SECRETION SYSTEM PROTEIN H"/>
    <property type="match status" value="1"/>
</dbReference>
<keyword evidence="5" id="KW-0472">Membrane</keyword>
<comment type="subcellular location">
    <subcellularLocation>
        <location evidence="1">Membrane</location>
        <topology evidence="1">Single-pass membrane protein</topology>
    </subcellularLocation>
</comment>
<evidence type="ECO:0000256" key="1">
    <source>
        <dbReference type="ARBA" id="ARBA00004167"/>
    </source>
</evidence>
<keyword evidence="3" id="KW-0812">Transmembrane</keyword>
<reference evidence="6" key="1">
    <citation type="journal article" name="DNA Res.">
        <title>The physiological potential of anammox bacteria as revealed by their core genome structure.</title>
        <authorList>
            <person name="Okubo T."/>
            <person name="Toyoda A."/>
            <person name="Fukuhara K."/>
            <person name="Uchiyama I."/>
            <person name="Harigaya Y."/>
            <person name="Kuroiwa M."/>
            <person name="Suzuki T."/>
            <person name="Murakami Y."/>
            <person name="Suwa Y."/>
            <person name="Takami H."/>
        </authorList>
    </citation>
    <scope>NUCLEOTIDE SEQUENCE</scope>
    <source>
        <strain evidence="6">317325-2</strain>
    </source>
</reference>
<evidence type="ECO:0000313" key="7">
    <source>
        <dbReference type="Proteomes" id="UP000662873"/>
    </source>
</evidence>
<dbReference type="PRINTS" id="PR00885">
    <property type="entry name" value="BCTERIALGSPH"/>
</dbReference>